<organism evidence="1 2">
    <name type="scientific">Armillaria borealis</name>
    <dbReference type="NCBI Taxonomy" id="47425"/>
    <lineage>
        <taxon>Eukaryota</taxon>
        <taxon>Fungi</taxon>
        <taxon>Dikarya</taxon>
        <taxon>Basidiomycota</taxon>
        <taxon>Agaricomycotina</taxon>
        <taxon>Agaricomycetes</taxon>
        <taxon>Agaricomycetidae</taxon>
        <taxon>Agaricales</taxon>
        <taxon>Marasmiineae</taxon>
        <taxon>Physalacriaceae</taxon>
        <taxon>Armillaria</taxon>
    </lineage>
</organism>
<evidence type="ECO:0000313" key="1">
    <source>
        <dbReference type="EMBL" id="KAK0434691.1"/>
    </source>
</evidence>
<proteinExistence type="predicted"/>
<dbReference type="Proteomes" id="UP001175226">
    <property type="component" value="Unassembled WGS sequence"/>
</dbReference>
<feature type="non-terminal residue" evidence="1">
    <location>
        <position position="1"/>
    </location>
</feature>
<protein>
    <submittedName>
        <fullName evidence="1">Uncharacterized protein</fullName>
    </submittedName>
</protein>
<reference evidence="1" key="1">
    <citation type="submission" date="2023-06" db="EMBL/GenBank/DDBJ databases">
        <authorList>
            <consortium name="Lawrence Berkeley National Laboratory"/>
            <person name="Ahrendt S."/>
            <person name="Sahu N."/>
            <person name="Indic B."/>
            <person name="Wong-Bajracharya J."/>
            <person name="Merenyi Z."/>
            <person name="Ke H.-M."/>
            <person name="Monk M."/>
            <person name="Kocsube S."/>
            <person name="Drula E."/>
            <person name="Lipzen A."/>
            <person name="Balint B."/>
            <person name="Henrissat B."/>
            <person name="Andreopoulos B."/>
            <person name="Martin F.M."/>
            <person name="Harder C.B."/>
            <person name="Rigling D."/>
            <person name="Ford K.L."/>
            <person name="Foster G.D."/>
            <person name="Pangilinan J."/>
            <person name="Papanicolaou A."/>
            <person name="Barry K."/>
            <person name="LaButti K."/>
            <person name="Viragh M."/>
            <person name="Koriabine M."/>
            <person name="Yan M."/>
            <person name="Riley R."/>
            <person name="Champramary S."/>
            <person name="Plett K.L."/>
            <person name="Tsai I.J."/>
            <person name="Slot J."/>
            <person name="Sipos G."/>
            <person name="Plett J."/>
            <person name="Nagy L.G."/>
            <person name="Grigoriev I.V."/>
        </authorList>
    </citation>
    <scope>NUCLEOTIDE SEQUENCE</scope>
    <source>
        <strain evidence="1">FPL87.14</strain>
    </source>
</reference>
<keyword evidence="2" id="KW-1185">Reference proteome</keyword>
<comment type="caution">
    <text evidence="1">The sequence shown here is derived from an EMBL/GenBank/DDBJ whole genome shotgun (WGS) entry which is preliminary data.</text>
</comment>
<feature type="non-terminal residue" evidence="1">
    <location>
        <position position="60"/>
    </location>
</feature>
<dbReference type="EMBL" id="JAUEPT010000069">
    <property type="protein sequence ID" value="KAK0434691.1"/>
    <property type="molecule type" value="Genomic_DNA"/>
</dbReference>
<sequence>VVLGHPGPGCITLCKTLVSQRGKHHAFEGDVYLDSLSHRDIFKNYCGDVVYCPEDEVYFP</sequence>
<evidence type="ECO:0000313" key="2">
    <source>
        <dbReference type="Proteomes" id="UP001175226"/>
    </source>
</evidence>
<gene>
    <name evidence="1" type="ORF">EV421DRAFT_1675350</name>
</gene>
<name>A0AA39J218_9AGAR</name>
<accession>A0AA39J218</accession>
<dbReference type="AlphaFoldDB" id="A0AA39J218"/>